<dbReference type="Proteomes" id="UP000746747">
    <property type="component" value="Unassembled WGS sequence"/>
</dbReference>
<feature type="transmembrane region" description="Helical" evidence="2">
    <location>
        <begin position="410"/>
        <end position="433"/>
    </location>
</feature>
<feature type="compositionally biased region" description="Polar residues" evidence="1">
    <location>
        <begin position="23"/>
        <end position="32"/>
    </location>
</feature>
<feature type="region of interest" description="Disordered" evidence="1">
    <location>
        <begin position="1"/>
        <end position="32"/>
    </location>
</feature>
<evidence type="ECO:0000313" key="3">
    <source>
        <dbReference type="EMBL" id="CAG9540811.1"/>
    </source>
</evidence>
<feature type="compositionally biased region" description="Low complexity" evidence="1">
    <location>
        <begin position="11"/>
        <end position="22"/>
    </location>
</feature>
<evidence type="ECO:0000313" key="4">
    <source>
        <dbReference type="Proteomes" id="UP000746747"/>
    </source>
</evidence>
<feature type="transmembrane region" description="Helical" evidence="2">
    <location>
        <begin position="311"/>
        <end position="334"/>
    </location>
</feature>
<name>A0A8J2M5X4_9BILA</name>
<feature type="transmembrane region" description="Helical" evidence="2">
    <location>
        <begin position="623"/>
        <end position="645"/>
    </location>
</feature>
<dbReference type="OrthoDB" id="5869876at2759"/>
<gene>
    <name evidence="3" type="ORF">CJOHNSTONI_LOCUS10287</name>
</gene>
<feature type="transmembrane region" description="Helical" evidence="2">
    <location>
        <begin position="379"/>
        <end position="398"/>
    </location>
</feature>
<keyword evidence="2" id="KW-0812">Transmembrane</keyword>
<evidence type="ECO:0000256" key="1">
    <source>
        <dbReference type="SAM" id="MobiDB-lite"/>
    </source>
</evidence>
<feature type="transmembrane region" description="Helical" evidence="2">
    <location>
        <begin position="160"/>
        <end position="184"/>
    </location>
</feature>
<sequence length="815" mass="90830">MNLESGIKQRSAPSSSASVLSPQITSQTNPSEQRNIWRRVNIHVSEQKSEQEKNWKQRNTYHISQGIEFWEDEDEQGWETIDIGGKNENEAKWPVEKAITNSAQIESGIAFFLLALIPIVGAAALTLCTAIYNAASAVGVITAAINIYSFDDNQPSSLSYFIQVAGIVAIVQTASFGIILIFYFKLLASATTTNYPKRTVLFLNCRKEKNGIFASLTISRMKEAIFSVTLSRPVSDQSLEEESLTGDVYLESGIKQKSAPTPSASIRNSQITSQTNHSASEDSVLQNVRQFARAREQRNRQLQTTQEIDKLFIISLIWFGIQIIAAFICIGFSLHQVANNAQIESAIAFLLLAMLPMVGAVGGIFSALTKNQTFTMCIVIYNVASVVGVITAMINVYSFEVNQPFSLSGFIQVAGVVAIVQTVSFGIVLVLYFKLLASAATIIYPERSVLYRASGEESLTGDVYLENGIMQKSAPSSSISVPSPQVTSTTIPNEQRNISERRLNIRMPEQKLEQKKYWEYRNVYHIPVPQGIEFWDNEDKKRWEMINIGGLDESEANRQIRREKMQQFAKARQQETRKLQTAVGMKKFFIMALLCFGIQIITAFACIGFSIQQFTNNAQIQSGIAFLLLAMIPMVGAVGGIFSALTKNQTFTMCTAIYNVASVVGVITAVINVYSFEVNQPFSLSGFIPVASVVAIVQIVSFVVFLVLYFKLLACTTAIIYPESSVLYHANAEVQRSDRGLYHKQNKLKERKKIELELDEKTKDVTQKYKQYLQKKSQIAEKSEKSEVQEEGSFEENPVAEKQITEPPGSREVKK</sequence>
<feature type="transmembrane region" description="Helical" evidence="2">
    <location>
        <begin position="657"/>
        <end position="675"/>
    </location>
</feature>
<accession>A0A8J2M5X4</accession>
<evidence type="ECO:0000256" key="2">
    <source>
        <dbReference type="SAM" id="Phobius"/>
    </source>
</evidence>
<keyword evidence="4" id="KW-1185">Reference proteome</keyword>
<reference evidence="3" key="1">
    <citation type="submission" date="2021-09" db="EMBL/GenBank/DDBJ databases">
        <authorList>
            <consortium name="Pathogen Informatics"/>
        </authorList>
    </citation>
    <scope>NUCLEOTIDE SEQUENCE</scope>
</reference>
<keyword evidence="2" id="KW-1133">Transmembrane helix</keyword>
<dbReference type="AlphaFoldDB" id="A0A8J2M5X4"/>
<evidence type="ECO:0008006" key="5">
    <source>
        <dbReference type="Google" id="ProtNLM"/>
    </source>
</evidence>
<feature type="compositionally biased region" description="Basic and acidic residues" evidence="1">
    <location>
        <begin position="778"/>
        <end position="788"/>
    </location>
</feature>
<feature type="transmembrane region" description="Helical" evidence="2">
    <location>
        <begin position="346"/>
        <end position="367"/>
    </location>
</feature>
<proteinExistence type="predicted"/>
<feature type="region of interest" description="Disordered" evidence="1">
    <location>
        <begin position="777"/>
        <end position="815"/>
    </location>
</feature>
<comment type="caution">
    <text evidence="3">The sequence shown here is derived from an EMBL/GenBank/DDBJ whole genome shotgun (WGS) entry which is preliminary data.</text>
</comment>
<protein>
    <recommendedName>
        <fullName evidence="5">Transmembrane protein</fullName>
    </recommendedName>
</protein>
<organism evidence="3 4">
    <name type="scientific">Cercopithifilaria johnstoni</name>
    <dbReference type="NCBI Taxonomy" id="2874296"/>
    <lineage>
        <taxon>Eukaryota</taxon>
        <taxon>Metazoa</taxon>
        <taxon>Ecdysozoa</taxon>
        <taxon>Nematoda</taxon>
        <taxon>Chromadorea</taxon>
        <taxon>Rhabditida</taxon>
        <taxon>Spirurina</taxon>
        <taxon>Spiruromorpha</taxon>
        <taxon>Filarioidea</taxon>
        <taxon>Onchocercidae</taxon>
        <taxon>Cercopithifilaria</taxon>
    </lineage>
</organism>
<keyword evidence="2" id="KW-0472">Membrane</keyword>
<feature type="transmembrane region" description="Helical" evidence="2">
    <location>
        <begin position="109"/>
        <end position="132"/>
    </location>
</feature>
<dbReference type="EMBL" id="CAKAEH010002025">
    <property type="protein sequence ID" value="CAG9540811.1"/>
    <property type="molecule type" value="Genomic_DNA"/>
</dbReference>
<feature type="transmembrane region" description="Helical" evidence="2">
    <location>
        <begin position="588"/>
        <end position="611"/>
    </location>
</feature>
<feature type="transmembrane region" description="Helical" evidence="2">
    <location>
        <begin position="687"/>
        <end position="710"/>
    </location>
</feature>